<reference evidence="2 3" key="1">
    <citation type="submission" date="2020-08" db="EMBL/GenBank/DDBJ databases">
        <title>Genomic Encyclopedia of Type Strains, Phase IV (KMG-IV): sequencing the most valuable type-strain genomes for metagenomic binning, comparative biology and taxonomic classification.</title>
        <authorList>
            <person name="Goeker M."/>
        </authorList>
    </citation>
    <scope>NUCLEOTIDE SEQUENCE [LARGE SCALE GENOMIC DNA]</scope>
    <source>
        <strain evidence="2 3">DSM 45615</strain>
    </source>
</reference>
<feature type="compositionally biased region" description="Acidic residues" evidence="1">
    <location>
        <begin position="1"/>
        <end position="10"/>
    </location>
</feature>
<evidence type="ECO:0000256" key="1">
    <source>
        <dbReference type="SAM" id="MobiDB-lite"/>
    </source>
</evidence>
<sequence length="44" mass="4804">MDDSLDEELESASRLGITPARPGTRIRFLRKFREKGEVGGAGKG</sequence>
<gene>
    <name evidence="2" type="ORF">HNP84_009339</name>
</gene>
<organism evidence="2 3">
    <name type="scientific">Thermocatellispora tengchongensis</name>
    <dbReference type="NCBI Taxonomy" id="1073253"/>
    <lineage>
        <taxon>Bacteria</taxon>
        <taxon>Bacillati</taxon>
        <taxon>Actinomycetota</taxon>
        <taxon>Actinomycetes</taxon>
        <taxon>Streptosporangiales</taxon>
        <taxon>Streptosporangiaceae</taxon>
        <taxon>Thermocatellispora</taxon>
    </lineage>
</organism>
<feature type="region of interest" description="Disordered" evidence="1">
    <location>
        <begin position="1"/>
        <end position="20"/>
    </location>
</feature>
<evidence type="ECO:0000313" key="3">
    <source>
        <dbReference type="Proteomes" id="UP000578449"/>
    </source>
</evidence>
<name>A0A840PKX9_9ACTN</name>
<comment type="caution">
    <text evidence="2">The sequence shown here is derived from an EMBL/GenBank/DDBJ whole genome shotgun (WGS) entry which is preliminary data.</text>
</comment>
<keyword evidence="3" id="KW-1185">Reference proteome</keyword>
<dbReference type="Proteomes" id="UP000578449">
    <property type="component" value="Unassembled WGS sequence"/>
</dbReference>
<protein>
    <submittedName>
        <fullName evidence="2">Uncharacterized protein</fullName>
    </submittedName>
</protein>
<dbReference type="EMBL" id="JACHGN010000030">
    <property type="protein sequence ID" value="MBB5139576.1"/>
    <property type="molecule type" value="Genomic_DNA"/>
</dbReference>
<dbReference type="RefSeq" id="WP_281396492.1">
    <property type="nucleotide sequence ID" value="NZ_BAABIX010000032.1"/>
</dbReference>
<accession>A0A840PKX9</accession>
<dbReference type="AlphaFoldDB" id="A0A840PKX9"/>
<evidence type="ECO:0000313" key="2">
    <source>
        <dbReference type="EMBL" id="MBB5139576.1"/>
    </source>
</evidence>
<proteinExistence type="predicted"/>